<protein>
    <submittedName>
        <fullName evidence="3">Putative quinone oxidoreductase</fullName>
    </submittedName>
</protein>
<dbReference type="GO" id="GO:0016651">
    <property type="term" value="F:oxidoreductase activity, acting on NAD(P)H"/>
    <property type="evidence" value="ECO:0007669"/>
    <property type="project" value="InterPro"/>
</dbReference>
<proteinExistence type="predicted"/>
<organism evidence="3 4">
    <name type="scientific">Sclerotinia borealis (strain F-4128)</name>
    <dbReference type="NCBI Taxonomy" id="1432307"/>
    <lineage>
        <taxon>Eukaryota</taxon>
        <taxon>Fungi</taxon>
        <taxon>Dikarya</taxon>
        <taxon>Ascomycota</taxon>
        <taxon>Pezizomycotina</taxon>
        <taxon>Leotiomycetes</taxon>
        <taxon>Helotiales</taxon>
        <taxon>Sclerotiniaceae</taxon>
        <taxon>Sclerotinia</taxon>
    </lineage>
</organism>
<keyword evidence="1" id="KW-0560">Oxidoreductase</keyword>
<evidence type="ECO:0000256" key="1">
    <source>
        <dbReference type="ARBA" id="ARBA00023002"/>
    </source>
</evidence>
<reference evidence="3 4" key="1">
    <citation type="journal article" date="2014" name="Genome Announc.">
        <title>Draft genome sequence of Sclerotinia borealis, a psychrophilic plant pathogenic fungus.</title>
        <authorList>
            <person name="Mardanov A.V."/>
            <person name="Beletsky A.V."/>
            <person name="Kadnikov V.V."/>
            <person name="Ignatov A.N."/>
            <person name="Ravin N.V."/>
        </authorList>
    </citation>
    <scope>NUCLEOTIDE SEQUENCE [LARGE SCALE GENOMIC DNA]</scope>
    <source>
        <strain evidence="4">F-4157</strain>
    </source>
</reference>
<dbReference type="PANTHER" id="PTHR45348">
    <property type="entry name" value="HYPOTHETICAL OXIDOREDUCTASE (EUROFUNG)"/>
    <property type="match status" value="1"/>
</dbReference>
<accession>W9CAX0</accession>
<dbReference type="Pfam" id="PF00107">
    <property type="entry name" value="ADH_zinc_N"/>
    <property type="match status" value="1"/>
</dbReference>
<dbReference type="STRING" id="1432307.W9CAX0"/>
<dbReference type="InterPro" id="IPR036291">
    <property type="entry name" value="NAD(P)-bd_dom_sf"/>
</dbReference>
<sequence>MRCHPLSHFPKCRIPTLRHLSRAFRVRRPRPYSIPLSSAAVLPLATSTATTGLFKVLRLPLPMLGPEHTRKTILIWGGSSSCGAAAVQLAVAAGYTVATTAGSPNHHFVKSIGATHIFDHKSLTVIHDILVVLQTGNRVFDCIGEASTQKACAEIAHKVGSGKFACLLPAFPNDYGVESVFVNGLDVGLVDLDIGDAVWRKYVPEALAVEKYLAKPDPEVLEGGLERVQDGIDILRKGVSAKKIMIEFSKKA</sequence>
<gene>
    <name evidence="3" type="ORF">SBOR_5745</name>
</gene>
<evidence type="ECO:0000259" key="2">
    <source>
        <dbReference type="Pfam" id="PF00107"/>
    </source>
</evidence>
<dbReference type="AlphaFoldDB" id="W9CAX0"/>
<feature type="domain" description="Alcohol dehydrogenase-like C-terminal" evidence="2">
    <location>
        <begin position="83"/>
        <end position="160"/>
    </location>
</feature>
<evidence type="ECO:0000313" key="4">
    <source>
        <dbReference type="Proteomes" id="UP000019487"/>
    </source>
</evidence>
<dbReference type="PANTHER" id="PTHR45348:SF2">
    <property type="entry name" value="ZINC-TYPE ALCOHOL DEHYDROGENASE-LIKE PROTEIN C2E1P3.01"/>
    <property type="match status" value="1"/>
</dbReference>
<comment type="caution">
    <text evidence="3">The sequence shown here is derived from an EMBL/GenBank/DDBJ whole genome shotgun (WGS) entry which is preliminary data.</text>
</comment>
<dbReference type="SUPFAM" id="SSF51735">
    <property type="entry name" value="NAD(P)-binding Rossmann-fold domains"/>
    <property type="match status" value="1"/>
</dbReference>
<dbReference type="Gene3D" id="3.40.50.720">
    <property type="entry name" value="NAD(P)-binding Rossmann-like Domain"/>
    <property type="match status" value="1"/>
</dbReference>
<dbReference type="InterPro" id="IPR047122">
    <property type="entry name" value="Trans-enoyl_RdTase-like"/>
</dbReference>
<dbReference type="Proteomes" id="UP000019487">
    <property type="component" value="Unassembled WGS sequence"/>
</dbReference>
<dbReference type="Gene3D" id="3.90.180.10">
    <property type="entry name" value="Medium-chain alcohol dehydrogenases, catalytic domain"/>
    <property type="match status" value="1"/>
</dbReference>
<dbReference type="InterPro" id="IPR013149">
    <property type="entry name" value="ADH-like_C"/>
</dbReference>
<name>W9CAX0_SCLBF</name>
<dbReference type="EMBL" id="AYSA01000282">
    <property type="protein sequence ID" value="ESZ93887.1"/>
    <property type="molecule type" value="Genomic_DNA"/>
</dbReference>
<dbReference type="OrthoDB" id="48317at2759"/>
<dbReference type="HOGENOM" id="CLU_026673_16_5_1"/>
<keyword evidence="4" id="KW-1185">Reference proteome</keyword>
<evidence type="ECO:0000313" key="3">
    <source>
        <dbReference type="EMBL" id="ESZ93887.1"/>
    </source>
</evidence>